<dbReference type="CDD" id="cd02440">
    <property type="entry name" value="AdoMet_MTases"/>
    <property type="match status" value="1"/>
</dbReference>
<dbReference type="InterPro" id="IPR004498">
    <property type="entry name" value="Ribosomal_PrmA_MeTrfase"/>
</dbReference>
<accession>A0ABU7GBB4</accession>
<keyword evidence="2 6" id="KW-0963">Cytoplasm</keyword>
<dbReference type="RefSeq" id="WP_354143367.1">
    <property type="nucleotide sequence ID" value="NZ_JAZDQV010000001.1"/>
</dbReference>
<dbReference type="GO" id="GO:0005840">
    <property type="term" value="C:ribosome"/>
    <property type="evidence" value="ECO:0007669"/>
    <property type="project" value="UniProtKB-KW"/>
</dbReference>
<feature type="binding site" evidence="6">
    <location>
        <position position="134"/>
    </location>
    <ligand>
        <name>S-adenosyl-L-methionine</name>
        <dbReference type="ChEBI" id="CHEBI:59789"/>
    </ligand>
</feature>
<evidence type="ECO:0000256" key="4">
    <source>
        <dbReference type="ARBA" id="ARBA00022679"/>
    </source>
</evidence>
<evidence type="ECO:0000256" key="6">
    <source>
        <dbReference type="HAMAP-Rule" id="MF_00735"/>
    </source>
</evidence>
<dbReference type="SUPFAM" id="SSF53335">
    <property type="entry name" value="S-adenosyl-L-methionine-dependent methyltransferases"/>
    <property type="match status" value="1"/>
</dbReference>
<feature type="binding site" evidence="6">
    <location>
        <position position="233"/>
    </location>
    <ligand>
        <name>S-adenosyl-L-methionine</name>
        <dbReference type="ChEBI" id="CHEBI:59789"/>
    </ligand>
</feature>
<dbReference type="EMBL" id="JAZDQV010000001">
    <property type="protein sequence ID" value="MEE1876257.1"/>
    <property type="molecule type" value="Genomic_DNA"/>
</dbReference>
<sequence length="299" mass="32328">MSSWKLSAFCPKPVVQDALLAHDEIEDWDFEVVLSGREVAEDRPNDWVLEAWYSHKPSKAEVSTIAALFAGEAPEITVEKLPEQDWLVLSQQGVEPIRAGRFYVHTPEYEPDPNAISFAIPASQAFGTGQHETTAGCLAMLDAMKRSGVVTRNIADIGTGTGLLAFAALALWPRALATASDIDPVCTGVVEDNAALNAMTLGAAAGQLTMVVADGMEDPLLQARGPYDLLIANILAGPLVELAPDFGKAVTPGGNLLLAGLLETQEARVRRAYRRAGFRLARRLVNGDWSILWLRKRRG</sequence>
<evidence type="ECO:0000313" key="7">
    <source>
        <dbReference type="EMBL" id="MEE1876257.1"/>
    </source>
</evidence>
<dbReference type="Gene3D" id="3.40.50.150">
    <property type="entry name" value="Vaccinia Virus protein VP39"/>
    <property type="match status" value="1"/>
</dbReference>
<dbReference type="InterPro" id="IPR050078">
    <property type="entry name" value="Ribosomal_L11_MeTrfase_PrmA"/>
</dbReference>
<dbReference type="Pfam" id="PF06325">
    <property type="entry name" value="PrmA"/>
    <property type="match status" value="1"/>
</dbReference>
<proteinExistence type="inferred from homology"/>
<keyword evidence="8" id="KW-1185">Reference proteome</keyword>
<organism evidence="7 8">
    <name type="scientific">Altererythrobacter litoralis</name>
    <dbReference type="NCBI Taxonomy" id="3113904"/>
    <lineage>
        <taxon>Bacteria</taxon>
        <taxon>Pseudomonadati</taxon>
        <taxon>Pseudomonadota</taxon>
        <taxon>Alphaproteobacteria</taxon>
        <taxon>Sphingomonadales</taxon>
        <taxon>Erythrobacteraceae</taxon>
        <taxon>Altererythrobacter</taxon>
    </lineage>
</organism>
<evidence type="ECO:0000256" key="1">
    <source>
        <dbReference type="ARBA" id="ARBA00009741"/>
    </source>
</evidence>
<comment type="subcellular location">
    <subcellularLocation>
        <location evidence="6">Cytoplasm</location>
    </subcellularLocation>
</comment>
<dbReference type="GO" id="GO:0008168">
    <property type="term" value="F:methyltransferase activity"/>
    <property type="evidence" value="ECO:0007669"/>
    <property type="project" value="UniProtKB-KW"/>
</dbReference>
<reference evidence="7 8" key="1">
    <citation type="submission" date="2024-01" db="EMBL/GenBank/DDBJ databases">
        <title>The genome sequence of Erythrobacteraceae sp. strain 1XM1-14.</title>
        <authorList>
            <person name="Liu Y."/>
        </authorList>
    </citation>
    <scope>NUCLEOTIDE SEQUENCE [LARGE SCALE GENOMIC DNA]</scope>
    <source>
        <strain evidence="7 8">1XM1-14</strain>
    </source>
</reference>
<comment type="function">
    <text evidence="6">Methylates ribosomal protein L11.</text>
</comment>
<keyword evidence="5 6" id="KW-0949">S-adenosyl-L-methionine</keyword>
<feature type="binding site" evidence="6">
    <location>
        <position position="158"/>
    </location>
    <ligand>
        <name>S-adenosyl-L-methionine</name>
        <dbReference type="ChEBI" id="CHEBI:59789"/>
    </ligand>
</feature>
<gene>
    <name evidence="6" type="primary">prmA</name>
    <name evidence="7" type="ORF">VRS74_00985</name>
</gene>
<keyword evidence="4 6" id="KW-0808">Transferase</keyword>
<keyword evidence="7" id="KW-0689">Ribosomal protein</keyword>
<evidence type="ECO:0000256" key="3">
    <source>
        <dbReference type="ARBA" id="ARBA00022603"/>
    </source>
</evidence>
<dbReference type="PANTHER" id="PTHR43648">
    <property type="entry name" value="ELECTRON TRANSFER FLAVOPROTEIN BETA SUBUNIT LYSINE METHYLTRANSFERASE"/>
    <property type="match status" value="1"/>
</dbReference>
<keyword evidence="3 6" id="KW-0489">Methyltransferase</keyword>
<dbReference type="Proteomes" id="UP001343492">
    <property type="component" value="Unassembled WGS sequence"/>
</dbReference>
<comment type="catalytic activity">
    <reaction evidence="6">
        <text>L-lysyl-[protein] + 3 S-adenosyl-L-methionine = N(6),N(6),N(6)-trimethyl-L-lysyl-[protein] + 3 S-adenosyl-L-homocysteine + 3 H(+)</text>
        <dbReference type="Rhea" id="RHEA:54192"/>
        <dbReference type="Rhea" id="RHEA-COMP:9752"/>
        <dbReference type="Rhea" id="RHEA-COMP:13826"/>
        <dbReference type="ChEBI" id="CHEBI:15378"/>
        <dbReference type="ChEBI" id="CHEBI:29969"/>
        <dbReference type="ChEBI" id="CHEBI:57856"/>
        <dbReference type="ChEBI" id="CHEBI:59789"/>
        <dbReference type="ChEBI" id="CHEBI:61961"/>
    </reaction>
</comment>
<evidence type="ECO:0000256" key="2">
    <source>
        <dbReference type="ARBA" id="ARBA00022490"/>
    </source>
</evidence>
<name>A0ABU7GBB4_9SPHN</name>
<evidence type="ECO:0000313" key="8">
    <source>
        <dbReference type="Proteomes" id="UP001343492"/>
    </source>
</evidence>
<keyword evidence="7" id="KW-0687">Ribonucleoprotein</keyword>
<evidence type="ECO:0000256" key="5">
    <source>
        <dbReference type="ARBA" id="ARBA00022691"/>
    </source>
</evidence>
<dbReference type="PANTHER" id="PTHR43648:SF1">
    <property type="entry name" value="ELECTRON TRANSFER FLAVOPROTEIN BETA SUBUNIT LYSINE METHYLTRANSFERASE"/>
    <property type="match status" value="1"/>
</dbReference>
<protein>
    <recommendedName>
        <fullName evidence="6">Ribosomal protein L11 methyltransferase</fullName>
        <shortName evidence="6">L11 Mtase</shortName>
        <ecNumber evidence="6">2.1.1.-</ecNumber>
    </recommendedName>
</protein>
<dbReference type="EC" id="2.1.1.-" evidence="6"/>
<dbReference type="HAMAP" id="MF_00735">
    <property type="entry name" value="Methyltr_PrmA"/>
    <property type="match status" value="1"/>
</dbReference>
<dbReference type="InterPro" id="IPR029063">
    <property type="entry name" value="SAM-dependent_MTases_sf"/>
</dbReference>
<dbReference type="GO" id="GO:0032259">
    <property type="term" value="P:methylation"/>
    <property type="evidence" value="ECO:0007669"/>
    <property type="project" value="UniProtKB-KW"/>
</dbReference>
<comment type="caution">
    <text evidence="7">The sequence shown here is derived from an EMBL/GenBank/DDBJ whole genome shotgun (WGS) entry which is preliminary data.</text>
</comment>
<comment type="similarity">
    <text evidence="1 6">Belongs to the methyltransferase superfamily. PrmA family.</text>
</comment>
<feature type="binding site" evidence="6">
    <location>
        <position position="181"/>
    </location>
    <ligand>
        <name>S-adenosyl-L-methionine</name>
        <dbReference type="ChEBI" id="CHEBI:59789"/>
    </ligand>
</feature>